<accession>A0ABP0FL75</accession>
<dbReference type="InterPro" id="IPR001846">
    <property type="entry name" value="VWF_type-D"/>
</dbReference>
<gene>
    <name evidence="8" type="ORF">CVLEPA_LOCUS10005</name>
</gene>
<dbReference type="CDD" id="cd00033">
    <property type="entry name" value="CCP"/>
    <property type="match status" value="1"/>
</dbReference>
<evidence type="ECO:0000313" key="9">
    <source>
        <dbReference type="Proteomes" id="UP001642483"/>
    </source>
</evidence>
<evidence type="ECO:0000259" key="7">
    <source>
        <dbReference type="PROSITE" id="PS51233"/>
    </source>
</evidence>
<keyword evidence="9" id="KW-1185">Reference proteome</keyword>
<evidence type="ECO:0000313" key="8">
    <source>
        <dbReference type="EMBL" id="CAK8679753.1"/>
    </source>
</evidence>
<comment type="caution">
    <text evidence="3">Lacks conserved residue(s) required for the propagation of feature annotation.</text>
</comment>
<comment type="caution">
    <text evidence="8">The sequence shown here is derived from an EMBL/GenBank/DDBJ whole genome shotgun (WGS) entry which is preliminary data.</text>
</comment>
<evidence type="ECO:0008006" key="10">
    <source>
        <dbReference type="Google" id="ProtNLM"/>
    </source>
</evidence>
<feature type="domain" description="Sushi" evidence="6">
    <location>
        <begin position="63"/>
        <end position="123"/>
    </location>
</feature>
<dbReference type="InterPro" id="IPR000436">
    <property type="entry name" value="Sushi_SCR_CCP_dom"/>
</dbReference>
<feature type="chain" id="PRO_5047356636" description="VWFD domain-containing protein" evidence="5">
    <location>
        <begin position="21"/>
        <end position="323"/>
    </location>
</feature>
<dbReference type="Proteomes" id="UP001642483">
    <property type="component" value="Unassembled WGS sequence"/>
</dbReference>
<evidence type="ECO:0000259" key="6">
    <source>
        <dbReference type="PROSITE" id="PS50923"/>
    </source>
</evidence>
<name>A0ABP0FL75_CLALP</name>
<evidence type="ECO:0000256" key="4">
    <source>
        <dbReference type="SAM" id="MobiDB-lite"/>
    </source>
</evidence>
<feature type="signal peptide" evidence="5">
    <location>
        <begin position="1"/>
        <end position="20"/>
    </location>
</feature>
<proteinExistence type="predicted"/>
<dbReference type="InterPro" id="IPR050780">
    <property type="entry name" value="Mucin_vWF_Thrombospondin_sf"/>
</dbReference>
<dbReference type="PANTHER" id="PTHR11339:SF402">
    <property type="entry name" value="VWFD DOMAIN-CONTAINING PROTEIN"/>
    <property type="match status" value="1"/>
</dbReference>
<keyword evidence="5" id="KW-0732">Signal</keyword>
<protein>
    <recommendedName>
        <fullName evidence="10">VWFD domain-containing protein</fullName>
    </recommendedName>
</protein>
<organism evidence="8 9">
    <name type="scientific">Clavelina lepadiformis</name>
    <name type="common">Light-bulb sea squirt</name>
    <name type="synonym">Ascidia lepadiformis</name>
    <dbReference type="NCBI Taxonomy" id="159417"/>
    <lineage>
        <taxon>Eukaryota</taxon>
        <taxon>Metazoa</taxon>
        <taxon>Chordata</taxon>
        <taxon>Tunicata</taxon>
        <taxon>Ascidiacea</taxon>
        <taxon>Aplousobranchia</taxon>
        <taxon>Clavelinidae</taxon>
        <taxon>Clavelina</taxon>
    </lineage>
</organism>
<dbReference type="EMBL" id="CAWYQH010000068">
    <property type="protein sequence ID" value="CAK8679753.1"/>
    <property type="molecule type" value="Genomic_DNA"/>
</dbReference>
<evidence type="ECO:0000256" key="1">
    <source>
        <dbReference type="ARBA" id="ARBA00023157"/>
    </source>
</evidence>
<evidence type="ECO:0000256" key="2">
    <source>
        <dbReference type="ARBA" id="ARBA00023180"/>
    </source>
</evidence>
<dbReference type="PROSITE" id="PS51233">
    <property type="entry name" value="VWFD"/>
    <property type="match status" value="1"/>
</dbReference>
<keyword evidence="3" id="KW-0768">Sushi</keyword>
<dbReference type="PROSITE" id="PS50923">
    <property type="entry name" value="SUSHI"/>
    <property type="match status" value="1"/>
</dbReference>
<evidence type="ECO:0000256" key="5">
    <source>
        <dbReference type="SAM" id="SignalP"/>
    </source>
</evidence>
<keyword evidence="1" id="KW-1015">Disulfide bond</keyword>
<dbReference type="SUPFAM" id="SSF57535">
    <property type="entry name" value="Complement control module/SCR domain"/>
    <property type="match status" value="1"/>
</dbReference>
<sequence length="323" mass="35688">MTGQFVPFLVLVFLLKLGICTQLSEREVKDGLVLYQCVEVGKKVEELIGCSPSSPSSMHSCKKYCRPPPTNDAVTYQPVKDLYRVGDVITYSCIGKETTRIPPSNECLPGSVWSNPEFSVCEGLAVCRSYGDPHYITPDGRKYDFMGSCVYNFATTNSLEPTDPRYFSIKTANEHRRGHTRVSYLSNVTITLGSGDVIFIGKDGYATLNGEEVQGYESDKFNLAPSGNGMVLTTKFGPTVDFNGNRIIVRLPSTYKKTINGLCGNYNDDESDDLEKSDATTTDDVNEFGDSHQVGDCGDETPDPIVCSPEDKKKWWELLNSCC</sequence>
<dbReference type="SMART" id="SM00216">
    <property type="entry name" value="VWD"/>
    <property type="match status" value="1"/>
</dbReference>
<dbReference type="Pfam" id="PF00094">
    <property type="entry name" value="VWD"/>
    <property type="match status" value="1"/>
</dbReference>
<dbReference type="PANTHER" id="PTHR11339">
    <property type="entry name" value="EXTRACELLULAR MATRIX GLYCOPROTEIN RELATED"/>
    <property type="match status" value="1"/>
</dbReference>
<feature type="domain" description="VWFD" evidence="7">
    <location>
        <begin position="125"/>
        <end position="308"/>
    </location>
</feature>
<feature type="region of interest" description="Disordered" evidence="4">
    <location>
        <begin position="270"/>
        <end position="302"/>
    </location>
</feature>
<keyword evidence="2" id="KW-0325">Glycoprotein</keyword>
<evidence type="ECO:0000256" key="3">
    <source>
        <dbReference type="PROSITE-ProRule" id="PRU00302"/>
    </source>
</evidence>
<reference evidence="8 9" key="1">
    <citation type="submission" date="2024-02" db="EMBL/GenBank/DDBJ databases">
        <authorList>
            <person name="Daric V."/>
            <person name="Darras S."/>
        </authorList>
    </citation>
    <scope>NUCLEOTIDE SEQUENCE [LARGE SCALE GENOMIC DNA]</scope>
</reference>
<dbReference type="SMART" id="SM00032">
    <property type="entry name" value="CCP"/>
    <property type="match status" value="1"/>
</dbReference>
<dbReference type="InterPro" id="IPR035976">
    <property type="entry name" value="Sushi/SCR/CCP_sf"/>
</dbReference>
<dbReference type="Gene3D" id="2.10.70.10">
    <property type="entry name" value="Complement Module, domain 1"/>
    <property type="match status" value="1"/>
</dbReference>